<dbReference type="Pfam" id="PF03611">
    <property type="entry name" value="EIIC-GAT"/>
    <property type="match status" value="1"/>
</dbReference>
<dbReference type="PANTHER" id="PTHR37324">
    <property type="entry name" value="PTS SYSTEM GALACTITOL-SPECIFIC EIIC COMPONENT"/>
    <property type="match status" value="1"/>
</dbReference>
<evidence type="ECO:0000256" key="6">
    <source>
        <dbReference type="ARBA" id="ARBA00022692"/>
    </source>
</evidence>
<dbReference type="Proteomes" id="UP000036780">
    <property type="component" value="Unassembled WGS sequence"/>
</dbReference>
<evidence type="ECO:0000256" key="5">
    <source>
        <dbReference type="ARBA" id="ARBA00022683"/>
    </source>
</evidence>
<reference evidence="12" key="1">
    <citation type="submission" date="2015-07" db="EMBL/GenBank/DDBJ databases">
        <title>Fjat-10053 dsm26.</title>
        <authorList>
            <person name="Liu B."/>
            <person name="Wang J."/>
            <person name="Zhu Y."/>
            <person name="Liu G."/>
            <person name="Chen Q."/>
            <person name="Chen Z."/>
            <person name="Lan J."/>
            <person name="Che J."/>
            <person name="Ge C."/>
            <person name="Shi H."/>
            <person name="Pan Z."/>
            <person name="Liu X."/>
        </authorList>
    </citation>
    <scope>NUCLEOTIDE SEQUENCE [LARGE SCALE GENOMIC DNA]</scope>
    <source>
        <strain evidence="12">DSM 26</strain>
    </source>
</reference>
<evidence type="ECO:0000256" key="1">
    <source>
        <dbReference type="ARBA" id="ARBA00004651"/>
    </source>
</evidence>
<dbReference type="PIRSF" id="PIRSF006304">
    <property type="entry name" value="GatC"/>
    <property type="match status" value="1"/>
</dbReference>
<keyword evidence="7 9" id="KW-1133">Transmembrane helix</keyword>
<evidence type="ECO:0000259" key="10">
    <source>
        <dbReference type="PROSITE" id="PS51104"/>
    </source>
</evidence>
<evidence type="ECO:0000256" key="9">
    <source>
        <dbReference type="SAM" id="Phobius"/>
    </source>
</evidence>
<dbReference type="InterPro" id="IPR004703">
    <property type="entry name" value="PTS_sugar-sp_permease"/>
</dbReference>
<dbReference type="OrthoDB" id="9787936at2"/>
<keyword evidence="12" id="KW-1185">Reference proteome</keyword>
<evidence type="ECO:0000256" key="4">
    <source>
        <dbReference type="ARBA" id="ARBA00022597"/>
    </source>
</evidence>
<feature type="transmembrane region" description="Helical" evidence="9">
    <location>
        <begin position="360"/>
        <end position="382"/>
    </location>
</feature>
<dbReference type="InterPro" id="IPR013853">
    <property type="entry name" value="EIIC-GAT"/>
</dbReference>
<sequence length="440" mass="47583">MMQVLQWFVDLGASVMLPIIIFVFALLLRTKVNKAFRAGLTIGIGFIAINLVIGLLGDSLGPAIESMVDQFGLTLHVIDVGWPAAAAISYGTALGSLTIPIGITLNMLLLTIGLTRTLNIDIWNFWHTAFTGSLVFALTDSFAMGIGTIILHHMLLFLLGDWIQKDVQSFYGYNNITFPHGASAPSYIVAKPLNYLFDRIPKFNKLEANEASIQKRLGVLGDSTVMGALLGLLIGILAGYDVKNVLQLAIQMSAVMLLLPRMVALIMEGLTPISEAAGAFVKKHFPGKDLYIGMDSALAVGHPIVLSASLLLVPITLLLAAILPGNKVLPFTDLATIPFLIALMVPVFRGNIVRTIIGGSIYIGIGLYIATWVAPLVTSTAIHAGFDMESYSNISALVDGAVWTTFPFVWLPNVLHWFSFVFLGAIIVILMIYVNKVRSN</sequence>
<evidence type="ECO:0000256" key="2">
    <source>
        <dbReference type="ARBA" id="ARBA00022448"/>
    </source>
</evidence>
<dbReference type="EMBL" id="LGTO01000007">
    <property type="protein sequence ID" value="KNE19518.1"/>
    <property type="molecule type" value="Genomic_DNA"/>
</dbReference>
<feature type="transmembrane region" description="Helical" evidence="9">
    <location>
        <begin position="219"/>
        <end position="240"/>
    </location>
</feature>
<feature type="transmembrane region" description="Helical" evidence="9">
    <location>
        <begin position="144"/>
        <end position="163"/>
    </location>
</feature>
<feature type="transmembrane region" description="Helical" evidence="9">
    <location>
        <begin position="6"/>
        <end position="28"/>
    </location>
</feature>
<feature type="transmembrane region" description="Helical" evidence="9">
    <location>
        <begin position="414"/>
        <end position="434"/>
    </location>
</feature>
<feature type="transmembrane region" description="Helical" evidence="9">
    <location>
        <begin position="40"/>
        <end position="64"/>
    </location>
</feature>
<keyword evidence="8 9" id="KW-0472">Membrane</keyword>
<evidence type="ECO:0000256" key="8">
    <source>
        <dbReference type="ARBA" id="ARBA00023136"/>
    </source>
</evidence>
<dbReference type="PROSITE" id="PS51104">
    <property type="entry name" value="PTS_EIIC_TYPE_2"/>
    <property type="match status" value="1"/>
</dbReference>
<evidence type="ECO:0000256" key="3">
    <source>
        <dbReference type="ARBA" id="ARBA00022475"/>
    </source>
</evidence>
<comment type="caution">
    <text evidence="11">The sequence shown here is derived from an EMBL/GenBank/DDBJ whole genome shotgun (WGS) entry which is preliminary data.</text>
</comment>
<evidence type="ECO:0000313" key="11">
    <source>
        <dbReference type="EMBL" id="KNE19518.1"/>
    </source>
</evidence>
<evidence type="ECO:0000313" key="12">
    <source>
        <dbReference type="Proteomes" id="UP000036780"/>
    </source>
</evidence>
<evidence type="ECO:0000256" key="7">
    <source>
        <dbReference type="ARBA" id="ARBA00022989"/>
    </source>
</evidence>
<feature type="domain" description="PTS EIIC type-2" evidence="10">
    <location>
        <begin position="5"/>
        <end position="440"/>
    </location>
</feature>
<proteinExistence type="predicted"/>
<protein>
    <submittedName>
        <fullName evidence="11">PTS galactitol transporter subunit IIC</fullName>
    </submittedName>
</protein>
<keyword evidence="5" id="KW-0598">Phosphotransferase system</keyword>
<feature type="transmembrane region" description="Helical" evidence="9">
    <location>
        <begin position="304"/>
        <end position="323"/>
    </location>
</feature>
<feature type="transmembrane region" description="Helical" evidence="9">
    <location>
        <begin position="84"/>
        <end position="110"/>
    </location>
</feature>
<keyword evidence="3" id="KW-1003">Cell membrane</keyword>
<comment type="subcellular location">
    <subcellularLocation>
        <location evidence="1">Cell membrane</location>
        <topology evidence="1">Multi-pass membrane protein</topology>
    </subcellularLocation>
</comment>
<feature type="transmembrane region" description="Helical" evidence="9">
    <location>
        <begin position="329"/>
        <end position="348"/>
    </location>
</feature>
<dbReference type="AlphaFoldDB" id="A0A0L0QMR6"/>
<keyword evidence="6 9" id="KW-0812">Transmembrane</keyword>
<dbReference type="GO" id="GO:0015577">
    <property type="term" value="F:galactitol transmembrane transporter activity"/>
    <property type="evidence" value="ECO:0007669"/>
    <property type="project" value="InterPro"/>
</dbReference>
<dbReference type="InterPro" id="IPR013014">
    <property type="entry name" value="PTS_EIIC_2"/>
</dbReference>
<dbReference type="PANTHER" id="PTHR37324:SF2">
    <property type="entry name" value="PTS SYSTEM GALACTITOL-SPECIFIC EIIC COMPONENT"/>
    <property type="match status" value="1"/>
</dbReference>
<name>A0A0L0QMR6_VIRPA</name>
<gene>
    <name evidence="11" type="ORF">AFK71_13630</name>
</gene>
<dbReference type="PATRIC" id="fig|1473.5.peg.1339"/>
<dbReference type="GO" id="GO:0009401">
    <property type="term" value="P:phosphoenolpyruvate-dependent sugar phosphotransferase system"/>
    <property type="evidence" value="ECO:0007669"/>
    <property type="project" value="UniProtKB-KW"/>
</dbReference>
<dbReference type="GO" id="GO:0005886">
    <property type="term" value="C:plasma membrane"/>
    <property type="evidence" value="ECO:0007669"/>
    <property type="project" value="UniProtKB-SubCell"/>
</dbReference>
<keyword evidence="2" id="KW-0813">Transport</keyword>
<accession>A0A0L0QMR6</accession>
<keyword evidence="4" id="KW-0762">Sugar transport</keyword>
<organism evidence="11 12">
    <name type="scientific">Virgibacillus pantothenticus</name>
    <dbReference type="NCBI Taxonomy" id="1473"/>
    <lineage>
        <taxon>Bacteria</taxon>
        <taxon>Bacillati</taxon>
        <taxon>Bacillota</taxon>
        <taxon>Bacilli</taxon>
        <taxon>Bacillales</taxon>
        <taxon>Bacillaceae</taxon>
        <taxon>Virgibacillus</taxon>
    </lineage>
</organism>